<dbReference type="AlphaFoldDB" id="A0A9D4PHD0"/>
<evidence type="ECO:0000313" key="1">
    <source>
        <dbReference type="EMBL" id="KAH7939650.1"/>
    </source>
</evidence>
<dbReference type="VEuPathDB" id="VectorBase:RSAN_038453"/>
<protein>
    <submittedName>
        <fullName evidence="1">Uncharacterized protein</fullName>
    </submittedName>
</protein>
<dbReference type="InterPro" id="IPR032675">
    <property type="entry name" value="LRR_dom_sf"/>
</dbReference>
<reference evidence="1" key="1">
    <citation type="journal article" date="2020" name="Cell">
        <title>Large-Scale Comparative Analyses of Tick Genomes Elucidate Their Genetic Diversity and Vector Capacities.</title>
        <authorList>
            <consortium name="Tick Genome and Microbiome Consortium (TIGMIC)"/>
            <person name="Jia N."/>
            <person name="Wang J."/>
            <person name="Shi W."/>
            <person name="Du L."/>
            <person name="Sun Y."/>
            <person name="Zhan W."/>
            <person name="Jiang J.F."/>
            <person name="Wang Q."/>
            <person name="Zhang B."/>
            <person name="Ji P."/>
            <person name="Bell-Sakyi L."/>
            <person name="Cui X.M."/>
            <person name="Yuan T.T."/>
            <person name="Jiang B.G."/>
            <person name="Yang W.F."/>
            <person name="Lam T.T."/>
            <person name="Chang Q.C."/>
            <person name="Ding S.J."/>
            <person name="Wang X.J."/>
            <person name="Zhu J.G."/>
            <person name="Ruan X.D."/>
            <person name="Zhao L."/>
            <person name="Wei J.T."/>
            <person name="Ye R.Z."/>
            <person name="Que T.C."/>
            <person name="Du C.H."/>
            <person name="Zhou Y.H."/>
            <person name="Cheng J.X."/>
            <person name="Dai P.F."/>
            <person name="Guo W.B."/>
            <person name="Han X.H."/>
            <person name="Huang E.J."/>
            <person name="Li L.F."/>
            <person name="Wei W."/>
            <person name="Gao Y.C."/>
            <person name="Liu J.Z."/>
            <person name="Shao H.Z."/>
            <person name="Wang X."/>
            <person name="Wang C.C."/>
            <person name="Yang T.C."/>
            <person name="Huo Q.B."/>
            <person name="Li W."/>
            <person name="Chen H.Y."/>
            <person name="Chen S.E."/>
            <person name="Zhou L.G."/>
            <person name="Ni X.B."/>
            <person name="Tian J.H."/>
            <person name="Sheng Y."/>
            <person name="Liu T."/>
            <person name="Pan Y.S."/>
            <person name="Xia L.Y."/>
            <person name="Li J."/>
            <person name="Zhao F."/>
            <person name="Cao W.C."/>
        </authorList>
    </citation>
    <scope>NUCLEOTIDE SEQUENCE</scope>
    <source>
        <strain evidence="1">Rsan-2018</strain>
    </source>
</reference>
<dbReference type="Gene3D" id="3.80.10.10">
    <property type="entry name" value="Ribonuclease Inhibitor"/>
    <property type="match status" value="1"/>
</dbReference>
<organism evidence="1 2">
    <name type="scientific">Rhipicephalus sanguineus</name>
    <name type="common">Brown dog tick</name>
    <name type="synonym">Ixodes sanguineus</name>
    <dbReference type="NCBI Taxonomy" id="34632"/>
    <lineage>
        <taxon>Eukaryota</taxon>
        <taxon>Metazoa</taxon>
        <taxon>Ecdysozoa</taxon>
        <taxon>Arthropoda</taxon>
        <taxon>Chelicerata</taxon>
        <taxon>Arachnida</taxon>
        <taxon>Acari</taxon>
        <taxon>Parasitiformes</taxon>
        <taxon>Ixodida</taxon>
        <taxon>Ixodoidea</taxon>
        <taxon>Ixodidae</taxon>
        <taxon>Rhipicephalinae</taxon>
        <taxon>Rhipicephalus</taxon>
        <taxon>Rhipicephalus</taxon>
    </lineage>
</organism>
<keyword evidence="2" id="KW-1185">Reference proteome</keyword>
<name>A0A9D4PHD0_RHISA</name>
<dbReference type="SUPFAM" id="SSF52047">
    <property type="entry name" value="RNI-like"/>
    <property type="match status" value="1"/>
</dbReference>
<proteinExistence type="predicted"/>
<dbReference type="Proteomes" id="UP000821837">
    <property type="component" value="Chromosome 8"/>
</dbReference>
<gene>
    <name evidence="1" type="ORF">HPB52_015544</name>
</gene>
<comment type="caution">
    <text evidence="1">The sequence shown here is derived from an EMBL/GenBank/DDBJ whole genome shotgun (WGS) entry which is preliminary data.</text>
</comment>
<sequence length="492" mass="55465">MADDISEFGDPYELVEAEELVMLKLEAPLPPGRSVPKAFAVSSDRSMLTTDYIGFVNNRGFLVKYSYPRALFAGCRDFKGGKGFLATARDVLCKTHTLVIVHNRDAVVDLAAWFPGVLALVLFHNLNCQRTEKAHMQGNRPISRMNRLCGTTPGLGAEELFLSPFALTTLFAFCPDISHVQAPMEYIVKMAGQVKAEGLRQLPLLESCRELTLGRLTRIVDGRYVTMSEVDENTMKMAIEQYPDIEQLQVAAMKPNAIPLIARFTRLRRLHLMSYSDGRDELCRFDRLIKLLEELRLTHLKLMCFMDVSLLKISEACKNLESLSLTECAVSDENVPRDAFLKLKSLALADGIKEKPFFSLLRAARGLTELRLENRWTVMMFVGGPLNSPRQRHEFLRSLTLGTDLAVTRLQVSIADLHAMMQSTPALVTLRTDSYDIRLFVGHFHPRVRLTWTACTVCAAEFPKMDAEQAEMWRDVYIGDLLKGNCKGHRNG</sequence>
<accession>A0A9D4PHD0</accession>
<dbReference type="EMBL" id="JABSTV010001254">
    <property type="protein sequence ID" value="KAH7939650.1"/>
    <property type="molecule type" value="Genomic_DNA"/>
</dbReference>
<reference evidence="1" key="2">
    <citation type="submission" date="2021-09" db="EMBL/GenBank/DDBJ databases">
        <authorList>
            <person name="Jia N."/>
            <person name="Wang J."/>
            <person name="Shi W."/>
            <person name="Du L."/>
            <person name="Sun Y."/>
            <person name="Zhan W."/>
            <person name="Jiang J."/>
            <person name="Wang Q."/>
            <person name="Zhang B."/>
            <person name="Ji P."/>
            <person name="Sakyi L.B."/>
            <person name="Cui X."/>
            <person name="Yuan T."/>
            <person name="Jiang B."/>
            <person name="Yang W."/>
            <person name="Lam T.T.-Y."/>
            <person name="Chang Q."/>
            <person name="Ding S."/>
            <person name="Wang X."/>
            <person name="Zhu J."/>
            <person name="Ruan X."/>
            <person name="Zhao L."/>
            <person name="Wei J."/>
            <person name="Que T."/>
            <person name="Du C."/>
            <person name="Cheng J."/>
            <person name="Dai P."/>
            <person name="Han X."/>
            <person name="Huang E."/>
            <person name="Gao Y."/>
            <person name="Liu J."/>
            <person name="Shao H."/>
            <person name="Ye R."/>
            <person name="Li L."/>
            <person name="Wei W."/>
            <person name="Wang X."/>
            <person name="Wang C."/>
            <person name="Huo Q."/>
            <person name="Li W."/>
            <person name="Guo W."/>
            <person name="Chen H."/>
            <person name="Chen S."/>
            <person name="Zhou L."/>
            <person name="Zhou L."/>
            <person name="Ni X."/>
            <person name="Tian J."/>
            <person name="Zhou Y."/>
            <person name="Sheng Y."/>
            <person name="Liu T."/>
            <person name="Pan Y."/>
            <person name="Xia L."/>
            <person name="Li J."/>
            <person name="Zhao F."/>
            <person name="Cao W."/>
        </authorList>
    </citation>
    <scope>NUCLEOTIDE SEQUENCE</scope>
    <source>
        <strain evidence="1">Rsan-2018</strain>
        <tissue evidence="1">Larvae</tissue>
    </source>
</reference>
<evidence type="ECO:0000313" key="2">
    <source>
        <dbReference type="Proteomes" id="UP000821837"/>
    </source>
</evidence>